<evidence type="ECO:0008006" key="3">
    <source>
        <dbReference type="Google" id="ProtNLM"/>
    </source>
</evidence>
<comment type="caution">
    <text evidence="1">The sequence shown here is derived from an EMBL/GenBank/DDBJ whole genome shotgun (WGS) entry which is preliminary data.</text>
</comment>
<gene>
    <name evidence="1" type="ORF">H9625_03125</name>
</gene>
<accession>A0ABR8Y5G4</accession>
<sequence length="381" mass="44645">MNRLVIIGNGFDMAHGLKTSYMDFINWYWEQRLSALLTEHAPISEDCLCKLEIKNTKDGASWSNFFFFHPFRDLMTREWKNPPTEIISAIKENTDDFSVTYSKFFETILQSIETRGWVDIENDYYQLLKQCTGNAGRGYSVKELNEQLAYLQEKLVEYLRTIDVPVTIETINSAIRENICIEDLSIEGKALAKKMGVIEYDINSFDDNRYMDERFSGMPPERTMLLCFNYTGTVKEYEQYGGLILNYIHGELEHPEHIIFGYGDELDKDYQDILDKQDNELLKNVKSVKYLETKNYHKMLDFLMAAPFQVLIMGHSCGNSDRTLLNTVFEHENCVSIKPFYHKWEDGSDNYLELVQNISRNFTNMKLFRDRVVNKEQCLTI</sequence>
<reference evidence="1 2" key="1">
    <citation type="submission" date="2020-08" db="EMBL/GenBank/DDBJ databases">
        <title>A Genomic Blueprint of the Chicken Gut Microbiome.</title>
        <authorList>
            <person name="Gilroy R."/>
            <person name="Ravi A."/>
            <person name="Getino M."/>
            <person name="Pursley I."/>
            <person name="Horton D.L."/>
            <person name="Alikhan N.-F."/>
            <person name="Baker D."/>
            <person name="Gharbi K."/>
            <person name="Hall N."/>
            <person name="Watson M."/>
            <person name="Adriaenssens E.M."/>
            <person name="Foster-Nyarko E."/>
            <person name="Jarju S."/>
            <person name="Secka A."/>
            <person name="Antonio M."/>
            <person name="Oren A."/>
            <person name="Chaudhuri R."/>
            <person name="La Ragione R.M."/>
            <person name="Hildebrand F."/>
            <person name="Pallen M.J."/>
        </authorList>
    </citation>
    <scope>NUCLEOTIDE SEQUENCE [LARGE SCALE GENOMIC DNA]</scope>
    <source>
        <strain evidence="1 2">Sa1CVN1</strain>
    </source>
</reference>
<evidence type="ECO:0000313" key="2">
    <source>
        <dbReference type="Proteomes" id="UP000620874"/>
    </source>
</evidence>
<keyword evidence="2" id="KW-1185">Reference proteome</keyword>
<dbReference type="Pfam" id="PF14253">
    <property type="entry name" value="AbiH"/>
    <property type="match status" value="1"/>
</dbReference>
<dbReference type="InterPro" id="IPR025935">
    <property type="entry name" value="AbiH"/>
</dbReference>
<dbReference type="RefSeq" id="WP_191762978.1">
    <property type="nucleotide sequence ID" value="NZ_JACSPP010000006.1"/>
</dbReference>
<name>A0ABR8Y5G4_9BACT</name>
<proteinExistence type="predicted"/>
<protein>
    <recommendedName>
        <fullName evidence="3">Bacteriophage abortive infection AbiH</fullName>
    </recommendedName>
</protein>
<dbReference type="Proteomes" id="UP000620874">
    <property type="component" value="Unassembled WGS sequence"/>
</dbReference>
<dbReference type="EMBL" id="JACSPP010000006">
    <property type="protein sequence ID" value="MBD8039453.1"/>
    <property type="molecule type" value="Genomic_DNA"/>
</dbReference>
<organism evidence="1 2">
    <name type="scientific">Phocaeicola intestinalis</name>
    <dbReference type="NCBI Taxonomy" id="2762212"/>
    <lineage>
        <taxon>Bacteria</taxon>
        <taxon>Pseudomonadati</taxon>
        <taxon>Bacteroidota</taxon>
        <taxon>Bacteroidia</taxon>
        <taxon>Bacteroidales</taxon>
        <taxon>Bacteroidaceae</taxon>
        <taxon>Phocaeicola</taxon>
    </lineage>
</organism>
<evidence type="ECO:0000313" key="1">
    <source>
        <dbReference type="EMBL" id="MBD8039453.1"/>
    </source>
</evidence>